<proteinExistence type="predicted"/>
<evidence type="ECO:0000313" key="3">
    <source>
        <dbReference type="Proteomes" id="UP000444721"/>
    </source>
</evidence>
<dbReference type="GeneID" id="68112841"/>
<feature type="compositionally biased region" description="Low complexity" evidence="1">
    <location>
        <begin position="13"/>
        <end position="29"/>
    </location>
</feature>
<feature type="compositionally biased region" description="Low complexity" evidence="1">
    <location>
        <begin position="91"/>
        <end position="114"/>
    </location>
</feature>
<dbReference type="VEuPathDB" id="AmoebaDB:NfTy_067640"/>
<organism evidence="2 3">
    <name type="scientific">Naegleria fowleri</name>
    <name type="common">Brain eating amoeba</name>
    <dbReference type="NCBI Taxonomy" id="5763"/>
    <lineage>
        <taxon>Eukaryota</taxon>
        <taxon>Discoba</taxon>
        <taxon>Heterolobosea</taxon>
        <taxon>Tetramitia</taxon>
        <taxon>Eutetramitia</taxon>
        <taxon>Vahlkampfiidae</taxon>
        <taxon>Naegleria</taxon>
    </lineage>
</organism>
<name>A0A6A5BRS1_NAEFO</name>
<dbReference type="EMBL" id="VFQX01000044">
    <property type="protein sequence ID" value="KAF0975629.1"/>
    <property type="molecule type" value="Genomic_DNA"/>
</dbReference>
<dbReference type="Proteomes" id="UP000444721">
    <property type="component" value="Unassembled WGS sequence"/>
</dbReference>
<dbReference type="OrthoDB" id="10439401at2759"/>
<gene>
    <name evidence="2" type="ORF">FDP41_005623</name>
</gene>
<dbReference type="VEuPathDB" id="AmoebaDB:NF0023460"/>
<dbReference type="OMA" id="MNDAMTI"/>
<sequence length="248" mass="27405">MSSSSSIVNHKFSSSSSASPNATTASSPTPCLRIMFTGVVPTPLLGKSVSFELHRELTSLTVSQLKFRILDQIVSDREAEEEEERNHHTNKNNNNSNHTNNNNNRQNVSSSLSSLDHHHRHPHSSDSSSPSQKIRIFVSQAKIFGFKLIKMGFVLEDSQHLMKYLKNPIPTATGEDEFPALTTWHAVFQDYNSMIQDGLEQVDVYGLKEKQGLQALLGQASEDAAPFHAGDISEPPSRNGGFSCCQIL</sequence>
<feature type="region of interest" description="Disordered" evidence="1">
    <location>
        <begin position="78"/>
        <end position="132"/>
    </location>
</feature>
<comment type="caution">
    <text evidence="2">The sequence shown here is derived from an EMBL/GenBank/DDBJ whole genome shotgun (WGS) entry which is preliminary data.</text>
</comment>
<protein>
    <submittedName>
        <fullName evidence="2">Uncharacterized protein</fullName>
    </submittedName>
</protein>
<feature type="compositionally biased region" description="Polar residues" evidence="1">
    <location>
        <begin position="1"/>
        <end position="12"/>
    </location>
</feature>
<dbReference type="RefSeq" id="XP_044560342.1">
    <property type="nucleotide sequence ID" value="XM_044709168.1"/>
</dbReference>
<evidence type="ECO:0000256" key="1">
    <source>
        <dbReference type="SAM" id="MobiDB-lite"/>
    </source>
</evidence>
<dbReference type="AlphaFoldDB" id="A0A6A5BRS1"/>
<evidence type="ECO:0000313" key="2">
    <source>
        <dbReference type="EMBL" id="KAF0975629.1"/>
    </source>
</evidence>
<feature type="region of interest" description="Disordered" evidence="1">
    <location>
        <begin position="1"/>
        <end position="29"/>
    </location>
</feature>
<accession>A0A6A5BRS1</accession>
<dbReference type="VEuPathDB" id="AmoebaDB:FDP41_005623"/>
<keyword evidence="3" id="KW-1185">Reference proteome</keyword>
<reference evidence="2 3" key="1">
    <citation type="journal article" date="2019" name="Sci. Rep.">
        <title>Nanopore sequencing improves the draft genome of the human pathogenic amoeba Naegleria fowleri.</title>
        <authorList>
            <person name="Liechti N."/>
            <person name="Schurch N."/>
            <person name="Bruggmann R."/>
            <person name="Wittwer M."/>
        </authorList>
    </citation>
    <scope>NUCLEOTIDE SEQUENCE [LARGE SCALE GENOMIC DNA]</scope>
    <source>
        <strain evidence="2 3">ATCC 30894</strain>
    </source>
</reference>